<dbReference type="InterPro" id="IPR013216">
    <property type="entry name" value="Methyltransf_11"/>
</dbReference>
<reference evidence="2" key="1">
    <citation type="submission" date="2021-01" db="EMBL/GenBank/DDBJ databases">
        <title>Whole genome shotgun sequence of Actinoplanes ferrugineus NBRC 15555.</title>
        <authorList>
            <person name="Komaki H."/>
            <person name="Tamura T."/>
        </authorList>
    </citation>
    <scope>NUCLEOTIDE SEQUENCE</scope>
    <source>
        <strain evidence="2">NBRC 15555</strain>
    </source>
</reference>
<dbReference type="GO" id="GO:0008757">
    <property type="term" value="F:S-adenosylmethionine-dependent methyltransferase activity"/>
    <property type="evidence" value="ECO:0007669"/>
    <property type="project" value="InterPro"/>
</dbReference>
<comment type="caution">
    <text evidence="2">The sequence shown here is derived from an EMBL/GenBank/DDBJ whole genome shotgun (WGS) entry which is preliminary data.</text>
</comment>
<dbReference type="Proteomes" id="UP000598174">
    <property type="component" value="Unassembled WGS sequence"/>
</dbReference>
<dbReference type="EMBL" id="BOMM01000041">
    <property type="protein sequence ID" value="GIE12780.1"/>
    <property type="molecule type" value="Genomic_DNA"/>
</dbReference>
<sequence>MTALDLADESLTGLLAWFSLIHIPDDEVRTVLAEFHRVLRPGGALLLAIKAGDSVHHKTEGYGGHPMNLHVHRRRPAAVVARLTEAGFTAEAELLHHPEPDTTGAFLFARR</sequence>
<organism evidence="2 3">
    <name type="scientific">Paractinoplanes ferrugineus</name>
    <dbReference type="NCBI Taxonomy" id="113564"/>
    <lineage>
        <taxon>Bacteria</taxon>
        <taxon>Bacillati</taxon>
        <taxon>Actinomycetota</taxon>
        <taxon>Actinomycetes</taxon>
        <taxon>Micromonosporales</taxon>
        <taxon>Micromonosporaceae</taxon>
        <taxon>Paractinoplanes</taxon>
    </lineage>
</organism>
<name>A0A919MHM1_9ACTN</name>
<dbReference type="Pfam" id="PF08241">
    <property type="entry name" value="Methyltransf_11"/>
    <property type="match status" value="1"/>
</dbReference>
<evidence type="ECO:0000313" key="3">
    <source>
        <dbReference type="Proteomes" id="UP000598174"/>
    </source>
</evidence>
<proteinExistence type="predicted"/>
<dbReference type="RefSeq" id="WP_239118119.1">
    <property type="nucleotide sequence ID" value="NZ_BAAABP010000063.1"/>
</dbReference>
<dbReference type="Gene3D" id="3.40.50.150">
    <property type="entry name" value="Vaccinia Virus protein VP39"/>
    <property type="match status" value="1"/>
</dbReference>
<protein>
    <recommendedName>
        <fullName evidence="1">Methyltransferase type 11 domain-containing protein</fullName>
    </recommendedName>
</protein>
<evidence type="ECO:0000259" key="1">
    <source>
        <dbReference type="Pfam" id="PF08241"/>
    </source>
</evidence>
<evidence type="ECO:0000313" key="2">
    <source>
        <dbReference type="EMBL" id="GIE12780.1"/>
    </source>
</evidence>
<dbReference type="InterPro" id="IPR029063">
    <property type="entry name" value="SAM-dependent_MTases_sf"/>
</dbReference>
<accession>A0A919MHM1</accession>
<gene>
    <name evidence="2" type="ORF">Afe05nite_46200</name>
</gene>
<dbReference type="AlphaFoldDB" id="A0A919MHM1"/>
<dbReference type="SUPFAM" id="SSF53335">
    <property type="entry name" value="S-adenosyl-L-methionine-dependent methyltransferases"/>
    <property type="match status" value="1"/>
</dbReference>
<feature type="domain" description="Methyltransferase type 11" evidence="1">
    <location>
        <begin position="2"/>
        <end position="46"/>
    </location>
</feature>
<keyword evidence="3" id="KW-1185">Reference proteome</keyword>